<name>A0A5M4AU44_9BACT</name>
<protein>
    <submittedName>
        <fullName evidence="1">Uncharacterized protein</fullName>
    </submittedName>
</protein>
<comment type="caution">
    <text evidence="1">The sequence shown here is derived from an EMBL/GenBank/DDBJ whole genome shotgun (WGS) entry which is preliminary data.</text>
</comment>
<keyword evidence="2" id="KW-1185">Reference proteome</keyword>
<proteinExistence type="predicted"/>
<dbReference type="AlphaFoldDB" id="A0A5M4AU44"/>
<organism evidence="1 2">
    <name type="scientific">Prolixibacter bellariivorans</name>
    <dbReference type="NCBI Taxonomy" id="314319"/>
    <lineage>
        <taxon>Bacteria</taxon>
        <taxon>Pseudomonadati</taxon>
        <taxon>Bacteroidota</taxon>
        <taxon>Bacteroidia</taxon>
        <taxon>Marinilabiliales</taxon>
        <taxon>Prolixibacteraceae</taxon>
        <taxon>Prolixibacter</taxon>
    </lineage>
</organism>
<evidence type="ECO:0000313" key="2">
    <source>
        <dbReference type="Proteomes" id="UP000391834"/>
    </source>
</evidence>
<evidence type="ECO:0000313" key="1">
    <source>
        <dbReference type="EMBL" id="GET31264.1"/>
    </source>
</evidence>
<dbReference type="Proteomes" id="UP000391834">
    <property type="component" value="Unassembled WGS sequence"/>
</dbReference>
<sequence length="249" mass="28029">MSNSEDFNALIDVIKAIPENQIRIPAIPVNVYLQEAEDLYHWAKDDAAELAKGGITAEMIEELPVRTGACREAQSLWFKDHYTSKEAKKLWDEQSPAAYDLRDELLHDFRYAFRDNTQLLGRVSEIADGTGHADMIQDLNDLAVLGRENPDPLAAINFDVTQLDTAAQTADAMAELLAQSNGDQQEGNPAKIIRDRAYTHLKQLVDDIRACGKYVFWKKPEKLVGYSSHYYRVNNRKTISVPSEESSAD</sequence>
<dbReference type="RefSeq" id="WP_025864863.1">
    <property type="nucleotide sequence ID" value="NZ_BLAX01000001.1"/>
</dbReference>
<reference evidence="1 2" key="1">
    <citation type="submission" date="2019-10" db="EMBL/GenBank/DDBJ databases">
        <title>Prolixibacter strains distinguished by the presence of nitrate reductase genes were adept at nitrate-dependent anaerobic corrosion of metallic iron and carbon steel.</title>
        <authorList>
            <person name="Iino T."/>
            <person name="Shono N."/>
            <person name="Ito K."/>
            <person name="Nakamura R."/>
            <person name="Sueoka K."/>
            <person name="Harayama S."/>
            <person name="Ohkuma M."/>
        </authorList>
    </citation>
    <scope>NUCLEOTIDE SEQUENCE [LARGE SCALE GENOMIC DNA]</scope>
    <source>
        <strain evidence="1 2">JCM 13498</strain>
    </source>
</reference>
<accession>A0A5M4AU44</accession>
<dbReference type="OrthoDB" id="1115578at2"/>
<gene>
    <name evidence="1" type="ORF">PbJCM13498_01270</name>
</gene>
<dbReference type="EMBL" id="BLAX01000001">
    <property type="protein sequence ID" value="GET31264.1"/>
    <property type="molecule type" value="Genomic_DNA"/>
</dbReference>